<dbReference type="Proteomes" id="UP001141950">
    <property type="component" value="Unassembled WGS sequence"/>
</dbReference>
<evidence type="ECO:0000313" key="2">
    <source>
        <dbReference type="Proteomes" id="UP001141950"/>
    </source>
</evidence>
<accession>A0A9X2MRL9</accession>
<protein>
    <submittedName>
        <fullName evidence="1">Uncharacterized protein</fullName>
    </submittedName>
</protein>
<dbReference type="AlphaFoldDB" id="A0A9X2MRL9"/>
<keyword evidence="2" id="KW-1185">Reference proteome</keyword>
<gene>
    <name evidence="1" type="ORF">NQZ67_02170</name>
</gene>
<dbReference type="RefSeq" id="WP_257442316.1">
    <property type="nucleotide sequence ID" value="NZ_JANIPJ010000001.1"/>
</dbReference>
<name>A0A9X2MRL9_9BACL</name>
<organism evidence="1 2">
    <name type="scientific">Paenibacillus soyae</name>
    <dbReference type="NCBI Taxonomy" id="2969249"/>
    <lineage>
        <taxon>Bacteria</taxon>
        <taxon>Bacillati</taxon>
        <taxon>Bacillota</taxon>
        <taxon>Bacilli</taxon>
        <taxon>Bacillales</taxon>
        <taxon>Paenibacillaceae</taxon>
        <taxon>Paenibacillus</taxon>
    </lineage>
</organism>
<comment type="caution">
    <text evidence="1">The sequence shown here is derived from an EMBL/GenBank/DDBJ whole genome shotgun (WGS) entry which is preliminary data.</text>
</comment>
<sequence length="114" mass="13403">MYFSVIRNNRFFVIVADGVVETELIELPTEELSDQVAYLLQLAWNEGELWGKETQRKEMDPLGYSKVISEAILRMKSLTHDEINAESEFNEKRIDEYNRQVMVQVLSWKSTENQ</sequence>
<proteinExistence type="predicted"/>
<reference evidence="1" key="1">
    <citation type="submission" date="2022-08" db="EMBL/GenBank/DDBJ databases">
        <title>The genomic sequence of strain Paenibacillus sp. SCIV0701.</title>
        <authorList>
            <person name="Zhao H."/>
        </authorList>
    </citation>
    <scope>NUCLEOTIDE SEQUENCE</scope>
    <source>
        <strain evidence="1">SCIV0701</strain>
    </source>
</reference>
<evidence type="ECO:0000313" key="1">
    <source>
        <dbReference type="EMBL" id="MCR2802677.1"/>
    </source>
</evidence>
<dbReference type="EMBL" id="JANIPJ010000001">
    <property type="protein sequence ID" value="MCR2802677.1"/>
    <property type="molecule type" value="Genomic_DNA"/>
</dbReference>